<evidence type="ECO:0000313" key="1">
    <source>
        <dbReference type="EMBL" id="GFO32498.1"/>
    </source>
</evidence>
<dbReference type="EMBL" id="BLXT01006630">
    <property type="protein sequence ID" value="GFO32498.1"/>
    <property type="molecule type" value="Genomic_DNA"/>
</dbReference>
<proteinExistence type="predicted"/>
<comment type="caution">
    <text evidence="1">The sequence shown here is derived from an EMBL/GenBank/DDBJ whole genome shotgun (WGS) entry which is preliminary data.</text>
</comment>
<reference evidence="1 2" key="1">
    <citation type="journal article" date="2021" name="Elife">
        <title>Chloroplast acquisition without the gene transfer in kleptoplastic sea slugs, Plakobranchus ocellatus.</title>
        <authorList>
            <person name="Maeda T."/>
            <person name="Takahashi S."/>
            <person name="Yoshida T."/>
            <person name="Shimamura S."/>
            <person name="Takaki Y."/>
            <person name="Nagai Y."/>
            <person name="Toyoda A."/>
            <person name="Suzuki Y."/>
            <person name="Arimoto A."/>
            <person name="Ishii H."/>
            <person name="Satoh N."/>
            <person name="Nishiyama T."/>
            <person name="Hasebe M."/>
            <person name="Maruyama T."/>
            <person name="Minagawa J."/>
            <person name="Obokata J."/>
            <person name="Shigenobu S."/>
        </authorList>
    </citation>
    <scope>NUCLEOTIDE SEQUENCE [LARGE SCALE GENOMIC DNA]</scope>
</reference>
<name>A0AAV4CKG8_9GAST</name>
<protein>
    <submittedName>
        <fullName evidence="1">Uncharacterized protein</fullName>
    </submittedName>
</protein>
<sequence length="154" mass="16949">MVIPGFQALLKARRPVAGLEPATERSQQISGRIRYPCAKTNSQDDSVLHHFGHSGIDTKSFPSAQVKYKNYAEESLHLEVSSDTEQARVKIQYSPQLDAVDVPLFANAGVRILSNGIFKGKYGLASNQEDDDSMPLVVDNFDVTIDVSHISTML</sequence>
<gene>
    <name evidence="1" type="ORF">PoB_005900300</name>
</gene>
<dbReference type="Proteomes" id="UP000735302">
    <property type="component" value="Unassembled WGS sequence"/>
</dbReference>
<dbReference type="AlphaFoldDB" id="A0AAV4CKG8"/>
<accession>A0AAV4CKG8</accession>
<evidence type="ECO:0000313" key="2">
    <source>
        <dbReference type="Proteomes" id="UP000735302"/>
    </source>
</evidence>
<organism evidence="1 2">
    <name type="scientific">Plakobranchus ocellatus</name>
    <dbReference type="NCBI Taxonomy" id="259542"/>
    <lineage>
        <taxon>Eukaryota</taxon>
        <taxon>Metazoa</taxon>
        <taxon>Spiralia</taxon>
        <taxon>Lophotrochozoa</taxon>
        <taxon>Mollusca</taxon>
        <taxon>Gastropoda</taxon>
        <taxon>Heterobranchia</taxon>
        <taxon>Euthyneura</taxon>
        <taxon>Panpulmonata</taxon>
        <taxon>Sacoglossa</taxon>
        <taxon>Placobranchoidea</taxon>
        <taxon>Plakobranchidae</taxon>
        <taxon>Plakobranchus</taxon>
    </lineage>
</organism>
<keyword evidence="2" id="KW-1185">Reference proteome</keyword>